<feature type="region of interest" description="Disordered" evidence="1">
    <location>
        <begin position="19"/>
        <end position="51"/>
    </location>
</feature>
<gene>
    <name evidence="2" type="ORF">GBAR_LOCUS29568</name>
</gene>
<reference evidence="2" key="1">
    <citation type="submission" date="2023-03" db="EMBL/GenBank/DDBJ databases">
        <authorList>
            <person name="Steffen K."/>
            <person name="Cardenas P."/>
        </authorList>
    </citation>
    <scope>NUCLEOTIDE SEQUENCE</scope>
</reference>
<keyword evidence="3" id="KW-1185">Reference proteome</keyword>
<organism evidence="2 3">
    <name type="scientific">Geodia barretti</name>
    <name type="common">Barrett's horny sponge</name>
    <dbReference type="NCBI Taxonomy" id="519541"/>
    <lineage>
        <taxon>Eukaryota</taxon>
        <taxon>Metazoa</taxon>
        <taxon>Porifera</taxon>
        <taxon>Demospongiae</taxon>
        <taxon>Heteroscleromorpha</taxon>
        <taxon>Tetractinellida</taxon>
        <taxon>Astrophorina</taxon>
        <taxon>Geodiidae</taxon>
        <taxon>Geodia</taxon>
    </lineage>
</organism>
<evidence type="ECO:0000313" key="2">
    <source>
        <dbReference type="EMBL" id="CAI8054107.1"/>
    </source>
</evidence>
<dbReference type="Proteomes" id="UP001174909">
    <property type="component" value="Unassembled WGS sequence"/>
</dbReference>
<sequence>MRESIHALRCDLLCFQDTQSERTRSRTHQHTPEGGARLQATPGEHSTEEWG</sequence>
<comment type="caution">
    <text evidence="2">The sequence shown here is derived from an EMBL/GenBank/DDBJ whole genome shotgun (WGS) entry which is preliminary data.</text>
</comment>
<dbReference type="AlphaFoldDB" id="A0AA35TUC4"/>
<accession>A0AA35TUC4</accession>
<evidence type="ECO:0000313" key="3">
    <source>
        <dbReference type="Proteomes" id="UP001174909"/>
    </source>
</evidence>
<proteinExistence type="predicted"/>
<name>A0AA35TUC4_GEOBA</name>
<dbReference type="EMBL" id="CASHTH010004146">
    <property type="protein sequence ID" value="CAI8054107.1"/>
    <property type="molecule type" value="Genomic_DNA"/>
</dbReference>
<feature type="non-terminal residue" evidence="2">
    <location>
        <position position="1"/>
    </location>
</feature>
<protein>
    <submittedName>
        <fullName evidence="2">Uncharacterized protein</fullName>
    </submittedName>
</protein>
<evidence type="ECO:0000256" key="1">
    <source>
        <dbReference type="SAM" id="MobiDB-lite"/>
    </source>
</evidence>